<feature type="transmembrane region" description="Helical" evidence="6">
    <location>
        <begin position="280"/>
        <end position="304"/>
    </location>
</feature>
<evidence type="ECO:0000256" key="2">
    <source>
        <dbReference type="ARBA" id="ARBA00022692"/>
    </source>
</evidence>
<dbReference type="GO" id="GO:0016020">
    <property type="term" value="C:membrane"/>
    <property type="evidence" value="ECO:0007669"/>
    <property type="project" value="UniProtKB-SubCell"/>
</dbReference>
<feature type="transmembrane region" description="Helical" evidence="6">
    <location>
        <begin position="324"/>
        <end position="345"/>
    </location>
</feature>
<comment type="subcellular location">
    <subcellularLocation>
        <location evidence="1">Membrane</location>
        <topology evidence="1">Multi-pass membrane protein</topology>
    </subcellularLocation>
</comment>
<dbReference type="Gene3D" id="1.20.1250.20">
    <property type="entry name" value="MFS general substrate transporter like domains"/>
    <property type="match status" value="1"/>
</dbReference>
<gene>
    <name evidence="7" type="ORF">SEV965_LOCUS16315</name>
</gene>
<dbReference type="PANTHER" id="PTHR24064">
    <property type="entry name" value="SOLUTE CARRIER FAMILY 22 MEMBER"/>
    <property type="match status" value="1"/>
</dbReference>
<evidence type="ECO:0000256" key="3">
    <source>
        <dbReference type="ARBA" id="ARBA00022989"/>
    </source>
</evidence>
<protein>
    <submittedName>
        <fullName evidence="7">Uncharacterized protein</fullName>
    </submittedName>
</protein>
<sequence length="547" mass="63885">MKFDDFLHTINDFGRYQKLRYIFICLTYMLPPIMVYTWSFTAAKPSFRCKLFDNDTIFNNDIPSLINQSQPDETYCKTNMKISVGECQRCYRKVVSETGTTHIEPCKEFVFDRKYYQYTLVEEWLMVCDRTIFRSIVQNIFFFGYMVGSIFFGIFADKYGRRPIMSALTELVGPKNKFLTAISVKYFFAIGQLFLVAFAYFIREWRRLSWTLSIFTIPFVFFHFVLPESARWMMSKRHYTKAEKLLRHIAKTNKRPFDEEAFNRMKNEQEKSTLCQSQQIGVLALFQTKIMFIISINLFFQWFVQNLVFYGISQSTGSWGFNPYLSFTISALVEILSCIAIHPLLNRVGRKLPYFIAALCFSIIALLIIPMQNLILKNKQRDRVLTFIWNVLLKFFASGSYNIIYIYANELFPTRIRNTGMGICSMVARIGAIVGTTSNDMLTRVWINLPTILYGILSLLAALSVLILPETLNKTLPQTIEDTEQMGLVCIRIRGVQRTLDMEEEQSNKKEYPNSNDIHALKSTCGRNRSRNGYENEKRNNHLIDEH</sequence>
<name>A0A814PS26_9BILA</name>
<feature type="region of interest" description="Disordered" evidence="5">
    <location>
        <begin position="504"/>
        <end position="547"/>
    </location>
</feature>
<dbReference type="Pfam" id="PF00083">
    <property type="entry name" value="Sugar_tr"/>
    <property type="match status" value="2"/>
</dbReference>
<accession>A0A814PS26</accession>
<keyword evidence="4 6" id="KW-0472">Membrane</keyword>
<dbReference type="Proteomes" id="UP000663889">
    <property type="component" value="Unassembled WGS sequence"/>
</dbReference>
<evidence type="ECO:0000313" key="7">
    <source>
        <dbReference type="EMBL" id="CAF1109757.1"/>
    </source>
</evidence>
<dbReference type="EMBL" id="CAJNOU010000889">
    <property type="protein sequence ID" value="CAF1109757.1"/>
    <property type="molecule type" value="Genomic_DNA"/>
</dbReference>
<feature type="compositionally biased region" description="Basic and acidic residues" evidence="5">
    <location>
        <begin position="532"/>
        <end position="547"/>
    </location>
</feature>
<feature type="transmembrane region" description="Helical" evidence="6">
    <location>
        <begin position="136"/>
        <end position="157"/>
    </location>
</feature>
<proteinExistence type="predicted"/>
<keyword evidence="3 6" id="KW-1133">Transmembrane helix</keyword>
<evidence type="ECO:0000313" key="8">
    <source>
        <dbReference type="Proteomes" id="UP000663889"/>
    </source>
</evidence>
<feature type="transmembrane region" description="Helical" evidence="6">
    <location>
        <begin position="387"/>
        <end position="408"/>
    </location>
</feature>
<dbReference type="GO" id="GO:0022857">
    <property type="term" value="F:transmembrane transporter activity"/>
    <property type="evidence" value="ECO:0007669"/>
    <property type="project" value="InterPro"/>
</dbReference>
<feature type="transmembrane region" description="Helical" evidence="6">
    <location>
        <begin position="178"/>
        <end position="202"/>
    </location>
</feature>
<comment type="caution">
    <text evidence="7">The sequence shown here is derived from an EMBL/GenBank/DDBJ whole genome shotgun (WGS) entry which is preliminary data.</text>
</comment>
<dbReference type="InterPro" id="IPR036259">
    <property type="entry name" value="MFS_trans_sf"/>
</dbReference>
<evidence type="ECO:0000256" key="1">
    <source>
        <dbReference type="ARBA" id="ARBA00004141"/>
    </source>
</evidence>
<feature type="transmembrane region" description="Helical" evidence="6">
    <location>
        <begin position="208"/>
        <end position="226"/>
    </location>
</feature>
<keyword evidence="2 6" id="KW-0812">Transmembrane</keyword>
<feature type="transmembrane region" description="Helical" evidence="6">
    <location>
        <begin position="21"/>
        <end position="38"/>
    </location>
</feature>
<organism evidence="7 8">
    <name type="scientific">Rotaria sordida</name>
    <dbReference type="NCBI Taxonomy" id="392033"/>
    <lineage>
        <taxon>Eukaryota</taxon>
        <taxon>Metazoa</taxon>
        <taxon>Spiralia</taxon>
        <taxon>Gnathifera</taxon>
        <taxon>Rotifera</taxon>
        <taxon>Eurotatoria</taxon>
        <taxon>Bdelloidea</taxon>
        <taxon>Philodinida</taxon>
        <taxon>Philodinidae</taxon>
        <taxon>Rotaria</taxon>
    </lineage>
</organism>
<evidence type="ECO:0000256" key="5">
    <source>
        <dbReference type="SAM" id="MobiDB-lite"/>
    </source>
</evidence>
<reference evidence="7" key="1">
    <citation type="submission" date="2021-02" db="EMBL/GenBank/DDBJ databases">
        <authorList>
            <person name="Nowell W R."/>
        </authorList>
    </citation>
    <scope>NUCLEOTIDE SEQUENCE</scope>
</reference>
<dbReference type="SUPFAM" id="SSF103473">
    <property type="entry name" value="MFS general substrate transporter"/>
    <property type="match status" value="1"/>
</dbReference>
<feature type="transmembrane region" description="Helical" evidence="6">
    <location>
        <begin position="445"/>
        <end position="468"/>
    </location>
</feature>
<feature type="transmembrane region" description="Helical" evidence="6">
    <location>
        <begin position="352"/>
        <end position="375"/>
    </location>
</feature>
<dbReference type="AlphaFoldDB" id="A0A814PS26"/>
<dbReference type="InterPro" id="IPR005828">
    <property type="entry name" value="MFS_sugar_transport-like"/>
</dbReference>
<evidence type="ECO:0000256" key="4">
    <source>
        <dbReference type="ARBA" id="ARBA00023136"/>
    </source>
</evidence>
<evidence type="ECO:0000256" key="6">
    <source>
        <dbReference type="SAM" id="Phobius"/>
    </source>
</evidence>